<dbReference type="GO" id="GO:0008270">
    <property type="term" value="F:zinc ion binding"/>
    <property type="evidence" value="ECO:0007669"/>
    <property type="project" value="InterPro"/>
</dbReference>
<gene>
    <name evidence="6" type="ORF">B0H67DRAFT_484883</name>
</gene>
<evidence type="ECO:0000313" key="6">
    <source>
        <dbReference type="EMBL" id="KAK0720115.1"/>
    </source>
</evidence>
<sequence length="766" mass="85068">MTLTFSHLSADSFESHLKAGRKRPRVREAVSCWQCRTRKIKCNRELPCQQCQGRGIPSECTYTAPKDHQPAPTRTRPPRKRSVPDAVDAQASDSTSVAVHLQTPPDSSPEPASAVGKRGSITSRGNNAFQGSAFKTRMIGLSHWMAPCSEMIAIKALLDRSVEFHASRQSLTELKAVLRARNALPPPNPALAHIGDADKLGLLVPDRQTCERWVAKYCRTYNRIYSILDPAAVAGDLDALYSGSLSNPVHIAKLLLALAIAMQDTETERLYGRRLARYVEDCIHSSSRFQKPCIGVVQVLLLLIIVKVISASDTDKMYELLALQGLTSQIVSSMGLHRDPALFAEVTPYNAEMRKRLWACFVRLSLYYCIRSGTQLNLRLDESDCPPPTITDLHVLEPSTANNSFRPGSEKHTELDMDFGIVAARLARIIAPVHQSLYSPNPPDLGELQRELQASFSTLLAEIPPALRHGAKTSDPIEELQQYLISVSMHSFMSIIALHYTLGTGTDPSQRNQLTELWDYASSVLHQFQSLCQSTKELLNMTFHLLWADAGRAAITACWVIGRLRLLDDNRIMSFHPQHTIFVYHQLLTKSLASLSQIWQSRYHLGPVAAKVSVIIGMTARVVEYLYSEQYSSSNMQQEVMDQGVTTAEKLIADMRLGLHRRQPPARTGTDMTTQPSSPFPALTLDTSGLSPWHAEGPGMPSSSVPSSDSATFLGHDFLSFGCYPADMAFNSLLPNFRYPIEDTSRLLPDPPLTSYDDAPMESLWE</sequence>
<comment type="caution">
    <text evidence="6">The sequence shown here is derived from an EMBL/GenBank/DDBJ whole genome shotgun (WGS) entry which is preliminary data.</text>
</comment>
<dbReference type="InterPro" id="IPR001138">
    <property type="entry name" value="Zn2Cys6_DnaBD"/>
</dbReference>
<dbReference type="PROSITE" id="PS00463">
    <property type="entry name" value="ZN2_CY6_FUNGAL_1"/>
    <property type="match status" value="1"/>
</dbReference>
<evidence type="ECO:0000256" key="2">
    <source>
        <dbReference type="ARBA" id="ARBA00022723"/>
    </source>
</evidence>
<dbReference type="CDD" id="cd12148">
    <property type="entry name" value="fungal_TF_MHR"/>
    <property type="match status" value="1"/>
</dbReference>
<dbReference type="PANTHER" id="PTHR31001">
    <property type="entry name" value="UNCHARACTERIZED TRANSCRIPTIONAL REGULATORY PROTEIN"/>
    <property type="match status" value="1"/>
</dbReference>
<reference evidence="6" key="1">
    <citation type="submission" date="2023-06" db="EMBL/GenBank/DDBJ databases">
        <title>Genome-scale phylogeny and comparative genomics of the fungal order Sordariales.</title>
        <authorList>
            <consortium name="Lawrence Berkeley National Laboratory"/>
            <person name="Hensen N."/>
            <person name="Bonometti L."/>
            <person name="Westerberg I."/>
            <person name="Brannstrom I.O."/>
            <person name="Guillou S."/>
            <person name="Cros-Aarteil S."/>
            <person name="Calhoun S."/>
            <person name="Haridas S."/>
            <person name="Kuo A."/>
            <person name="Mondo S."/>
            <person name="Pangilinan J."/>
            <person name="Riley R."/>
            <person name="Labutti K."/>
            <person name="Andreopoulos B."/>
            <person name="Lipzen A."/>
            <person name="Chen C."/>
            <person name="Yanf M."/>
            <person name="Daum C."/>
            <person name="Ng V."/>
            <person name="Clum A."/>
            <person name="Steindorff A."/>
            <person name="Ohm R."/>
            <person name="Martin F."/>
            <person name="Silar P."/>
            <person name="Natvig D."/>
            <person name="Lalanne C."/>
            <person name="Gautier V."/>
            <person name="Ament-Velasquez S.L."/>
            <person name="Kruys A."/>
            <person name="Hutchinson M.I."/>
            <person name="Powell A.J."/>
            <person name="Barry K."/>
            <person name="Miller A.N."/>
            <person name="Grigoriev I.V."/>
            <person name="Debuchy R."/>
            <person name="Gladieux P."/>
            <person name="Thoren M.H."/>
            <person name="Johannesson H."/>
        </authorList>
    </citation>
    <scope>NUCLEOTIDE SEQUENCE</scope>
    <source>
        <strain evidence="6">SMH4607-1</strain>
    </source>
</reference>
<dbReference type="Pfam" id="PF04082">
    <property type="entry name" value="Fungal_trans"/>
    <property type="match status" value="1"/>
</dbReference>
<dbReference type="GO" id="GO:0005634">
    <property type="term" value="C:nucleus"/>
    <property type="evidence" value="ECO:0007669"/>
    <property type="project" value="UniProtKB-SubCell"/>
</dbReference>
<dbReference type="SMART" id="SM00066">
    <property type="entry name" value="GAL4"/>
    <property type="match status" value="1"/>
</dbReference>
<dbReference type="CDD" id="cd00067">
    <property type="entry name" value="GAL4"/>
    <property type="match status" value="1"/>
</dbReference>
<dbReference type="Proteomes" id="UP001172102">
    <property type="component" value="Unassembled WGS sequence"/>
</dbReference>
<proteinExistence type="predicted"/>
<evidence type="ECO:0000256" key="3">
    <source>
        <dbReference type="ARBA" id="ARBA00023242"/>
    </source>
</evidence>
<keyword evidence="3" id="KW-0539">Nucleus</keyword>
<accession>A0AA40AQH5</accession>
<protein>
    <recommendedName>
        <fullName evidence="5">Zn(2)-C6 fungal-type domain-containing protein</fullName>
    </recommendedName>
</protein>
<evidence type="ECO:0000313" key="7">
    <source>
        <dbReference type="Proteomes" id="UP001172102"/>
    </source>
</evidence>
<dbReference type="GO" id="GO:0000981">
    <property type="term" value="F:DNA-binding transcription factor activity, RNA polymerase II-specific"/>
    <property type="evidence" value="ECO:0007669"/>
    <property type="project" value="InterPro"/>
</dbReference>
<keyword evidence="2" id="KW-0479">Metal-binding</keyword>
<dbReference type="GO" id="GO:0003677">
    <property type="term" value="F:DNA binding"/>
    <property type="evidence" value="ECO:0007669"/>
    <property type="project" value="InterPro"/>
</dbReference>
<dbReference type="InterPro" id="IPR036864">
    <property type="entry name" value="Zn2-C6_fun-type_DNA-bd_sf"/>
</dbReference>
<feature type="domain" description="Zn(2)-C6 fungal-type" evidence="5">
    <location>
        <begin position="31"/>
        <end position="62"/>
    </location>
</feature>
<dbReference type="AlphaFoldDB" id="A0AA40AQH5"/>
<name>A0AA40AQH5_9PEZI</name>
<dbReference type="GO" id="GO:0006351">
    <property type="term" value="P:DNA-templated transcription"/>
    <property type="evidence" value="ECO:0007669"/>
    <property type="project" value="InterPro"/>
</dbReference>
<feature type="region of interest" description="Disordered" evidence="4">
    <location>
        <begin position="59"/>
        <end position="127"/>
    </location>
</feature>
<organism evidence="6 7">
    <name type="scientific">Lasiosphaeris hirsuta</name>
    <dbReference type="NCBI Taxonomy" id="260670"/>
    <lineage>
        <taxon>Eukaryota</taxon>
        <taxon>Fungi</taxon>
        <taxon>Dikarya</taxon>
        <taxon>Ascomycota</taxon>
        <taxon>Pezizomycotina</taxon>
        <taxon>Sordariomycetes</taxon>
        <taxon>Sordariomycetidae</taxon>
        <taxon>Sordariales</taxon>
        <taxon>Lasiosphaeriaceae</taxon>
        <taxon>Lasiosphaeris</taxon>
    </lineage>
</organism>
<keyword evidence="7" id="KW-1185">Reference proteome</keyword>
<evidence type="ECO:0000256" key="1">
    <source>
        <dbReference type="ARBA" id="ARBA00004123"/>
    </source>
</evidence>
<dbReference type="Gene3D" id="4.10.240.10">
    <property type="entry name" value="Zn(2)-C6 fungal-type DNA-binding domain"/>
    <property type="match status" value="1"/>
</dbReference>
<feature type="region of interest" description="Disordered" evidence="4">
    <location>
        <begin position="662"/>
        <end position="681"/>
    </location>
</feature>
<dbReference type="PANTHER" id="PTHR31001:SF58">
    <property type="entry name" value="ZN(II)2CYS6 TRANSCRIPTION FACTOR (EUROFUNG)"/>
    <property type="match status" value="1"/>
</dbReference>
<dbReference type="InterPro" id="IPR050613">
    <property type="entry name" value="Sec_Metabolite_Reg"/>
</dbReference>
<dbReference type="EMBL" id="JAUKUA010000003">
    <property type="protein sequence ID" value="KAK0720115.1"/>
    <property type="molecule type" value="Genomic_DNA"/>
</dbReference>
<dbReference type="Pfam" id="PF00172">
    <property type="entry name" value="Zn_clus"/>
    <property type="match status" value="1"/>
</dbReference>
<dbReference type="PROSITE" id="PS50048">
    <property type="entry name" value="ZN2_CY6_FUNGAL_2"/>
    <property type="match status" value="1"/>
</dbReference>
<dbReference type="SUPFAM" id="SSF57701">
    <property type="entry name" value="Zn2/Cys6 DNA-binding domain"/>
    <property type="match status" value="1"/>
</dbReference>
<evidence type="ECO:0000259" key="5">
    <source>
        <dbReference type="PROSITE" id="PS50048"/>
    </source>
</evidence>
<evidence type="ECO:0000256" key="4">
    <source>
        <dbReference type="SAM" id="MobiDB-lite"/>
    </source>
</evidence>
<comment type="subcellular location">
    <subcellularLocation>
        <location evidence="1">Nucleus</location>
    </subcellularLocation>
</comment>
<dbReference type="InterPro" id="IPR007219">
    <property type="entry name" value="XnlR_reg_dom"/>
</dbReference>